<dbReference type="SUPFAM" id="SSF55326">
    <property type="entry name" value="PurM N-terminal domain-like"/>
    <property type="match status" value="1"/>
</dbReference>
<feature type="binding site" evidence="2">
    <location>
        <position position="56"/>
    </location>
    <ligand>
        <name>Mg(2+)</name>
        <dbReference type="ChEBI" id="CHEBI:18420"/>
        <label>1</label>
    </ligand>
</feature>
<feature type="binding site" evidence="2">
    <location>
        <position position="39"/>
    </location>
    <ligand>
        <name>Mg(2+)</name>
        <dbReference type="ChEBI" id="CHEBI:18420"/>
        <label>4</label>
    </ligand>
</feature>
<keyword evidence="2" id="KW-0547">Nucleotide-binding</keyword>
<dbReference type="RefSeq" id="WP_011744229.1">
    <property type="nucleotide sequence ID" value="NC_008639.1"/>
</dbReference>
<dbReference type="UniPathway" id="UPA00060">
    <property type="reaction ID" value="UER00142"/>
</dbReference>
<dbReference type="PANTHER" id="PTHR30270:SF0">
    <property type="entry name" value="THIAMINE-MONOPHOSPHATE KINASE"/>
    <property type="match status" value="1"/>
</dbReference>
<dbReference type="KEGG" id="cph:Cpha266_0336"/>
<comment type="miscellaneous">
    <text evidence="2">Reaction mechanism of ThiL seems to utilize a direct, inline transfer of the gamma-phosphate of ATP to TMP rather than a phosphorylated enzyme intermediate.</text>
</comment>
<feature type="binding site" evidence="2">
    <location>
        <position position="246"/>
    </location>
    <ligand>
        <name>ATP</name>
        <dbReference type="ChEBI" id="CHEBI:30616"/>
    </ligand>
</feature>
<accession>A1BDB8</accession>
<feature type="binding site" evidence="2">
    <location>
        <position position="54"/>
    </location>
    <ligand>
        <name>Mg(2+)</name>
        <dbReference type="ChEBI" id="CHEBI:18420"/>
        <label>4</label>
    </ligand>
</feature>
<organism evidence="5 6">
    <name type="scientific">Chlorobium phaeobacteroides (strain DSM 266 / SMG 266 / 2430)</name>
    <dbReference type="NCBI Taxonomy" id="290317"/>
    <lineage>
        <taxon>Bacteria</taxon>
        <taxon>Pseudomonadati</taxon>
        <taxon>Chlorobiota</taxon>
        <taxon>Chlorobiia</taxon>
        <taxon>Chlorobiales</taxon>
        <taxon>Chlorobiaceae</taxon>
        <taxon>Chlorobium/Pelodictyon group</taxon>
        <taxon>Chlorobium</taxon>
    </lineage>
</organism>
<dbReference type="InterPro" id="IPR036676">
    <property type="entry name" value="PurM-like_C_sf"/>
</dbReference>
<feature type="binding site" evidence="2">
    <location>
        <position position="244"/>
    </location>
    <ligand>
        <name>Mg(2+)</name>
        <dbReference type="ChEBI" id="CHEBI:18420"/>
        <label>3</label>
    </ligand>
</feature>
<feature type="binding site" evidence="2">
    <location>
        <position position="85"/>
    </location>
    <ligand>
        <name>Mg(2+)</name>
        <dbReference type="ChEBI" id="CHEBI:18420"/>
        <label>4</label>
    </ligand>
</feature>
<evidence type="ECO:0000313" key="5">
    <source>
        <dbReference type="EMBL" id="ABL64395.1"/>
    </source>
</evidence>
<evidence type="ECO:0000256" key="1">
    <source>
        <dbReference type="ARBA" id="ARBA00022977"/>
    </source>
</evidence>
<dbReference type="SUPFAM" id="SSF56042">
    <property type="entry name" value="PurM C-terminal domain-like"/>
    <property type="match status" value="1"/>
</dbReference>
<keyword evidence="2" id="KW-0067">ATP-binding</keyword>
<evidence type="ECO:0000313" key="6">
    <source>
        <dbReference type="Proteomes" id="UP000008701"/>
    </source>
</evidence>
<feature type="domain" description="PurM-like N-terminal" evidence="3">
    <location>
        <begin position="37"/>
        <end position="151"/>
    </location>
</feature>
<keyword evidence="6" id="KW-1185">Reference proteome</keyword>
<feature type="binding site" evidence="2">
    <location>
        <position position="159"/>
    </location>
    <ligand>
        <name>ATP</name>
        <dbReference type="ChEBI" id="CHEBI:30616"/>
    </ligand>
</feature>
<name>A1BDB8_CHLPD</name>
<dbReference type="Proteomes" id="UP000008701">
    <property type="component" value="Chromosome"/>
</dbReference>
<dbReference type="EMBL" id="CP000492">
    <property type="protein sequence ID" value="ABL64395.1"/>
    <property type="molecule type" value="Genomic_DNA"/>
</dbReference>
<dbReference type="Gene3D" id="3.30.1330.10">
    <property type="entry name" value="PurM-like, N-terminal domain"/>
    <property type="match status" value="1"/>
</dbReference>
<dbReference type="InterPro" id="IPR006283">
    <property type="entry name" value="ThiL-like"/>
</dbReference>
<dbReference type="PANTHER" id="PTHR30270">
    <property type="entry name" value="THIAMINE-MONOPHOSPHATE KINASE"/>
    <property type="match status" value="1"/>
</dbReference>
<dbReference type="PIRSF" id="PIRSF005303">
    <property type="entry name" value="Thiam_monoph_kin"/>
    <property type="match status" value="1"/>
</dbReference>
<feature type="binding site" evidence="2">
    <location>
        <position position="63"/>
    </location>
    <ligand>
        <name>substrate</name>
    </ligand>
</feature>
<dbReference type="Pfam" id="PF00586">
    <property type="entry name" value="AIRS"/>
    <property type="match status" value="1"/>
</dbReference>
<feature type="binding site" evidence="2">
    <location>
        <position position="133"/>
    </location>
    <ligand>
        <name>Mg(2+)</name>
        <dbReference type="ChEBI" id="CHEBI:18420"/>
        <label>1</label>
    </ligand>
</feature>
<dbReference type="InterPro" id="IPR036921">
    <property type="entry name" value="PurM-like_N_sf"/>
</dbReference>
<dbReference type="GO" id="GO:0009030">
    <property type="term" value="F:thiamine-phosphate kinase activity"/>
    <property type="evidence" value="ECO:0007669"/>
    <property type="project" value="UniProtKB-UniRule"/>
</dbReference>
<dbReference type="NCBIfam" id="TIGR01379">
    <property type="entry name" value="thiL"/>
    <property type="match status" value="1"/>
</dbReference>
<feature type="binding site" evidence="2">
    <location>
        <position position="55"/>
    </location>
    <ligand>
        <name>Mg(2+)</name>
        <dbReference type="ChEBI" id="CHEBI:18420"/>
        <label>1</label>
    </ligand>
</feature>
<feature type="binding site" evidence="2">
    <location>
        <position position="56"/>
    </location>
    <ligand>
        <name>Mg(2+)</name>
        <dbReference type="ChEBI" id="CHEBI:18420"/>
        <label>2</label>
    </ligand>
</feature>
<dbReference type="AlphaFoldDB" id="A1BDB8"/>
<feature type="domain" description="PurM-like C-terminal" evidence="4">
    <location>
        <begin position="202"/>
        <end position="331"/>
    </location>
</feature>
<feature type="binding site" evidence="2">
    <location>
        <position position="85"/>
    </location>
    <ligand>
        <name>Mg(2+)</name>
        <dbReference type="ChEBI" id="CHEBI:18420"/>
        <label>3</label>
    </ligand>
</feature>
<feature type="binding site" evidence="2">
    <location>
        <position position="247"/>
    </location>
    <ligand>
        <name>Mg(2+)</name>
        <dbReference type="ChEBI" id="CHEBI:18420"/>
        <label>5</label>
    </ligand>
</feature>
<dbReference type="Pfam" id="PF02769">
    <property type="entry name" value="AIRS_C"/>
    <property type="match status" value="1"/>
</dbReference>
<sequence>MPYKAISDLGEFGLIDRISSLVGPTLDASPNLLTGIGDDCAVYQPTAGMLEVTTTDLLVEKVHFDLLTTPLKHLGSKSISVNVSDICAMNATPQYALIGIAVPPSFSVEMIEELYKGMSHAARIYGVAIAGGDTSVSRSGLFISVTMTGEVSGERLTRRSGAKPGEMICVTGTLGGAAAGLRLLMREKNIMLEHIEHHEPYNKSLMVDLEEYADAIKEQLLPAARIDIIRFFHSRNINPTAMIDISDGLSSDLRHLCNSSGTGAVIHEGRIPVHSGARRIADELRDDALGWSLTGGEDYQLLFTLPKERFPDIAEHDDISIIGEITEKDAGISLVDIYGMSIDLEKLPGYDHFRS</sequence>
<proteinExistence type="inferred from homology"/>
<keyword evidence="2" id="KW-0460">Magnesium</keyword>
<dbReference type="InterPro" id="IPR010918">
    <property type="entry name" value="PurM-like_C_dom"/>
</dbReference>
<dbReference type="EC" id="2.7.4.16" evidence="2"/>
<comment type="similarity">
    <text evidence="2">Belongs to the thiamine-monophosphate kinase family.</text>
</comment>
<comment type="catalytic activity">
    <reaction evidence="2">
        <text>thiamine phosphate + ATP = thiamine diphosphate + ADP</text>
        <dbReference type="Rhea" id="RHEA:15913"/>
        <dbReference type="ChEBI" id="CHEBI:30616"/>
        <dbReference type="ChEBI" id="CHEBI:37575"/>
        <dbReference type="ChEBI" id="CHEBI:58937"/>
        <dbReference type="ChEBI" id="CHEBI:456216"/>
        <dbReference type="EC" id="2.7.4.16"/>
    </reaction>
</comment>
<feature type="binding site" evidence="2">
    <location>
        <begin position="132"/>
        <end position="133"/>
    </location>
    <ligand>
        <name>ATP</name>
        <dbReference type="ChEBI" id="CHEBI:30616"/>
    </ligand>
</feature>
<keyword evidence="2 5" id="KW-0418">Kinase</keyword>
<feature type="binding site" evidence="2">
    <location>
        <position position="85"/>
    </location>
    <ligand>
        <name>Mg(2+)</name>
        <dbReference type="ChEBI" id="CHEBI:18420"/>
        <label>2</label>
    </ligand>
</feature>
<reference evidence="5 6" key="1">
    <citation type="submission" date="2006-12" db="EMBL/GenBank/DDBJ databases">
        <title>Complete sequence of Chlorobium phaeobacteroides DSM 266.</title>
        <authorList>
            <consortium name="US DOE Joint Genome Institute"/>
            <person name="Copeland A."/>
            <person name="Lucas S."/>
            <person name="Lapidus A."/>
            <person name="Barry K."/>
            <person name="Detter J.C."/>
            <person name="Glavina del Rio T."/>
            <person name="Hammon N."/>
            <person name="Israni S."/>
            <person name="Pitluck S."/>
            <person name="Goltsman E."/>
            <person name="Schmutz J."/>
            <person name="Larimer F."/>
            <person name="Land M."/>
            <person name="Hauser L."/>
            <person name="Mikhailova N."/>
            <person name="Li T."/>
            <person name="Overmann J."/>
            <person name="Bryant D.A."/>
            <person name="Richardson P."/>
        </authorList>
    </citation>
    <scope>NUCLEOTIDE SEQUENCE [LARGE SCALE GENOMIC DNA]</scope>
    <source>
        <strain evidence="5 6">DSM 266</strain>
    </source>
</reference>
<comment type="function">
    <text evidence="2">Catalyzes the ATP-dependent phosphorylation of thiamine-monophosphate (TMP) to form thiamine-pyrophosphate (TPP), the active form of vitamin B1.</text>
</comment>
<keyword evidence="2" id="KW-0808">Transferase</keyword>
<feature type="binding site" evidence="2">
    <location>
        <position position="39"/>
    </location>
    <ligand>
        <name>Mg(2+)</name>
        <dbReference type="ChEBI" id="CHEBI:18420"/>
        <label>3</label>
    </ligand>
</feature>
<keyword evidence="1 2" id="KW-0784">Thiamine biosynthesis</keyword>
<dbReference type="Gene3D" id="3.90.650.10">
    <property type="entry name" value="PurM-like C-terminal domain"/>
    <property type="match status" value="1"/>
</dbReference>
<feature type="binding site" evidence="2">
    <location>
        <position position="297"/>
    </location>
    <ligand>
        <name>substrate</name>
    </ligand>
</feature>
<dbReference type="GO" id="GO:0005524">
    <property type="term" value="F:ATP binding"/>
    <property type="evidence" value="ECO:0007669"/>
    <property type="project" value="UniProtKB-UniRule"/>
</dbReference>
<keyword evidence="2" id="KW-0479">Metal-binding</keyword>
<dbReference type="InterPro" id="IPR016188">
    <property type="entry name" value="PurM-like_N"/>
</dbReference>
<comment type="pathway">
    <text evidence="2">Cofactor biosynthesis; thiamine diphosphate biosynthesis; thiamine diphosphate from thiamine phosphate: step 1/1.</text>
</comment>
<gene>
    <name evidence="2" type="primary">thiL</name>
    <name evidence="5" type="ordered locus">Cpha266_0336</name>
</gene>
<dbReference type="STRING" id="290317.Cpha266_0336"/>
<evidence type="ECO:0000256" key="2">
    <source>
        <dbReference type="HAMAP-Rule" id="MF_02128"/>
    </source>
</evidence>
<evidence type="ECO:0000259" key="3">
    <source>
        <dbReference type="Pfam" id="PF00586"/>
    </source>
</evidence>
<dbReference type="GO" id="GO:0009228">
    <property type="term" value="P:thiamine biosynthetic process"/>
    <property type="evidence" value="ECO:0007669"/>
    <property type="project" value="UniProtKB-KW"/>
</dbReference>
<evidence type="ECO:0000259" key="4">
    <source>
        <dbReference type="Pfam" id="PF02769"/>
    </source>
</evidence>
<dbReference type="HOGENOM" id="CLU_046964_1_1_10"/>
<dbReference type="eggNOG" id="COG0611">
    <property type="taxonomic scope" value="Bacteria"/>
</dbReference>
<protein>
    <recommendedName>
        <fullName evidence="2">Thiamine-monophosphate kinase</fullName>
        <shortName evidence="2">TMP kinase</shortName>
        <shortName evidence="2">Thiamine-phosphate kinase</shortName>
        <ecNumber evidence="2">2.7.4.16</ecNumber>
    </recommendedName>
</protein>
<dbReference type="HAMAP" id="MF_02128">
    <property type="entry name" value="TMP_kinase"/>
    <property type="match status" value="1"/>
</dbReference>
<dbReference type="GO" id="GO:0000287">
    <property type="term" value="F:magnesium ion binding"/>
    <property type="evidence" value="ECO:0007669"/>
    <property type="project" value="UniProtKB-UniRule"/>
</dbReference>
<dbReference type="CDD" id="cd02194">
    <property type="entry name" value="ThiL"/>
    <property type="match status" value="1"/>
</dbReference>
<dbReference type="OrthoDB" id="9802811at2"/>
<dbReference type="GO" id="GO:0009229">
    <property type="term" value="P:thiamine diphosphate biosynthetic process"/>
    <property type="evidence" value="ECO:0007669"/>
    <property type="project" value="UniProtKB-UniRule"/>
</dbReference>
<feature type="binding site" evidence="2">
    <location>
        <position position="350"/>
    </location>
    <ligand>
        <name>substrate</name>
    </ligand>
</feature>
<feature type="binding site" evidence="2">
    <location>
        <position position="115"/>
    </location>
    <ligand>
        <name>ATP</name>
        <dbReference type="ChEBI" id="CHEBI:30616"/>
    </ligand>
</feature>